<dbReference type="AlphaFoldDB" id="A0A1I5TIK5"/>
<protein>
    <recommendedName>
        <fullName evidence="3">DUF2793 domain-containing protein</fullName>
    </recommendedName>
</protein>
<name>A0A1I5TIK5_9SPHN</name>
<dbReference type="Pfam" id="PF10983">
    <property type="entry name" value="DUF2793"/>
    <property type="match status" value="1"/>
</dbReference>
<dbReference type="STRING" id="634430.SAMN04488241_10866"/>
<accession>A0A1I5TIK5</accession>
<evidence type="ECO:0000313" key="1">
    <source>
        <dbReference type="EMBL" id="SFP82892.1"/>
    </source>
</evidence>
<evidence type="ECO:0000313" key="2">
    <source>
        <dbReference type="Proteomes" id="UP000199586"/>
    </source>
</evidence>
<keyword evidence="2" id="KW-1185">Reference proteome</keyword>
<dbReference type="InterPro" id="IPR021251">
    <property type="entry name" value="DUF2793"/>
</dbReference>
<gene>
    <name evidence="1" type="ORF">SAMN04488241_10866</name>
</gene>
<dbReference type="RefSeq" id="WP_093333705.1">
    <property type="nucleotide sequence ID" value="NZ_FOXP01000008.1"/>
</dbReference>
<evidence type="ECO:0008006" key="3">
    <source>
        <dbReference type="Google" id="ProtNLM"/>
    </source>
</evidence>
<dbReference type="Proteomes" id="UP000199586">
    <property type="component" value="Unassembled WGS sequence"/>
</dbReference>
<sequence length="166" mass="17267">MTIRTARLALDLLEPGQSQKELHHNEALALLDLGVQASVIAAGTDVPPQMPEPGQCWIVGTVPTGAWTGRPQAIAGWTAAGWRFVAPREGLVAWDEGRHVCQRFSAGRWQAGVVRGTELDIAGERVVGPRAGAIAAPAGGGTVDAEARATLAALLAALRGHGLIAF</sequence>
<proteinExistence type="predicted"/>
<reference evidence="1 2" key="1">
    <citation type="submission" date="2016-10" db="EMBL/GenBank/DDBJ databases">
        <authorList>
            <person name="de Groot N.N."/>
        </authorList>
    </citation>
    <scope>NUCLEOTIDE SEQUENCE [LARGE SCALE GENOMIC DNA]</scope>
    <source>
        <strain evidence="1 2">CGMCC 1.9113</strain>
    </source>
</reference>
<dbReference type="OrthoDB" id="564699at2"/>
<dbReference type="EMBL" id="FOXP01000008">
    <property type="protein sequence ID" value="SFP82892.1"/>
    <property type="molecule type" value="Genomic_DNA"/>
</dbReference>
<organism evidence="1 2">
    <name type="scientific">Sphingomonas rubra</name>
    <dbReference type="NCBI Taxonomy" id="634430"/>
    <lineage>
        <taxon>Bacteria</taxon>
        <taxon>Pseudomonadati</taxon>
        <taxon>Pseudomonadota</taxon>
        <taxon>Alphaproteobacteria</taxon>
        <taxon>Sphingomonadales</taxon>
        <taxon>Sphingomonadaceae</taxon>
        <taxon>Sphingomonas</taxon>
    </lineage>
</organism>